<dbReference type="Proteomes" id="UP000237271">
    <property type="component" value="Unassembled WGS sequence"/>
</dbReference>
<organism evidence="1 2">
    <name type="scientific">Phytophthora palmivora</name>
    <dbReference type="NCBI Taxonomy" id="4796"/>
    <lineage>
        <taxon>Eukaryota</taxon>
        <taxon>Sar</taxon>
        <taxon>Stramenopiles</taxon>
        <taxon>Oomycota</taxon>
        <taxon>Peronosporomycetes</taxon>
        <taxon>Peronosporales</taxon>
        <taxon>Peronosporaceae</taxon>
        <taxon>Phytophthora</taxon>
    </lineage>
</organism>
<keyword evidence="2" id="KW-1185">Reference proteome</keyword>
<comment type="caution">
    <text evidence="1">The sequence shown here is derived from an EMBL/GenBank/DDBJ whole genome shotgun (WGS) entry which is preliminary data.</text>
</comment>
<proteinExistence type="predicted"/>
<name>A0A2P4YPJ3_9STRA</name>
<gene>
    <name evidence="1" type="ORF">PHPALM_2566</name>
</gene>
<reference evidence="1 2" key="1">
    <citation type="journal article" date="2017" name="Genome Biol. Evol.">
        <title>Phytophthora megakarya and P. palmivora, closely related causal agents of cacao black pod rot, underwent increases in genome sizes and gene numbers by different mechanisms.</title>
        <authorList>
            <person name="Ali S.S."/>
            <person name="Shao J."/>
            <person name="Lary D.J."/>
            <person name="Kronmiller B."/>
            <person name="Shen D."/>
            <person name="Strem M.D."/>
            <person name="Amoako-Attah I."/>
            <person name="Akrofi A.Y."/>
            <person name="Begoude B.A."/>
            <person name="Ten Hoopen G.M."/>
            <person name="Coulibaly K."/>
            <person name="Kebe B.I."/>
            <person name="Melnick R.L."/>
            <person name="Guiltinan M.J."/>
            <person name="Tyler B.M."/>
            <person name="Meinhardt L.W."/>
            <person name="Bailey B.A."/>
        </authorList>
    </citation>
    <scope>NUCLEOTIDE SEQUENCE [LARGE SCALE GENOMIC DNA]</scope>
    <source>
        <strain evidence="2">sbr112.9</strain>
    </source>
</reference>
<sequence>MSFPPSIFPEYEWLSFSSPGGGAYSFDASVALGKLSNECTTSPWNLIDFTMNALLGELRMVKVLHQQSGVCLFTHQWKWNPQAHAEGIDALVMSFTQFAREIDGGGTACRRLFIVLKEVVQVHFDPSRTDKKDRSNSSPMPASSGGLVMISLQNETIQAVLFHDRTSDAACAALKAFLQRILERFSQVFEHELDQLQPRLQASATPTAEEREAVEAPFRRFEAELDSQLLTQPNGDVSVQ</sequence>
<dbReference type="OrthoDB" id="78297at2759"/>
<dbReference type="EMBL" id="NCKW01001126">
    <property type="protein sequence ID" value="POM79696.1"/>
    <property type="molecule type" value="Genomic_DNA"/>
</dbReference>
<accession>A0A2P4YPJ3</accession>
<evidence type="ECO:0000313" key="1">
    <source>
        <dbReference type="EMBL" id="POM79696.1"/>
    </source>
</evidence>
<evidence type="ECO:0000313" key="2">
    <source>
        <dbReference type="Proteomes" id="UP000237271"/>
    </source>
</evidence>
<protein>
    <submittedName>
        <fullName evidence="1">Uncharacterized protein</fullName>
    </submittedName>
</protein>
<dbReference type="AlphaFoldDB" id="A0A2P4YPJ3"/>